<dbReference type="AlphaFoldDB" id="A0A2M3ZTE4"/>
<feature type="chain" id="PRO_5014707955" evidence="1">
    <location>
        <begin position="18"/>
        <end position="178"/>
    </location>
</feature>
<sequence length="178" mass="20779">MLWWLLLLLVVLRSSSSCSSWIRQQDKSVRMIGTSARMFRSRPRRPHRIRASRLKAMLHRLYHRNQTQDHHRWHPISSAQPVPATKHSFVKVEVKLLLLPSVSLKLTAAAAAAAVLLGWSVTSDVHQHHHHNNLRKMQTVVRAKPLPVRTWRCCLVRHRHHRPAIHCNSPTWRTMRSS</sequence>
<organism evidence="2">
    <name type="scientific">Anopheles braziliensis</name>
    <dbReference type="NCBI Taxonomy" id="58242"/>
    <lineage>
        <taxon>Eukaryota</taxon>
        <taxon>Metazoa</taxon>
        <taxon>Ecdysozoa</taxon>
        <taxon>Arthropoda</taxon>
        <taxon>Hexapoda</taxon>
        <taxon>Insecta</taxon>
        <taxon>Pterygota</taxon>
        <taxon>Neoptera</taxon>
        <taxon>Endopterygota</taxon>
        <taxon>Diptera</taxon>
        <taxon>Nematocera</taxon>
        <taxon>Culicoidea</taxon>
        <taxon>Culicidae</taxon>
        <taxon>Anophelinae</taxon>
        <taxon>Anopheles</taxon>
    </lineage>
</organism>
<evidence type="ECO:0000313" key="2">
    <source>
        <dbReference type="EMBL" id="MBW31811.1"/>
    </source>
</evidence>
<reference evidence="2" key="1">
    <citation type="submission" date="2018-01" db="EMBL/GenBank/DDBJ databases">
        <title>An insight into the sialome of Amazonian anophelines.</title>
        <authorList>
            <person name="Ribeiro J.M."/>
            <person name="Scarpassa V."/>
            <person name="Calvo E."/>
        </authorList>
    </citation>
    <scope>NUCLEOTIDE SEQUENCE</scope>
    <source>
        <tissue evidence="2">Salivary glands</tissue>
    </source>
</reference>
<dbReference type="EMBL" id="GGFM01011060">
    <property type="protein sequence ID" value="MBW31811.1"/>
    <property type="molecule type" value="Transcribed_RNA"/>
</dbReference>
<proteinExistence type="predicted"/>
<accession>A0A2M3ZTE4</accession>
<feature type="signal peptide" evidence="1">
    <location>
        <begin position="1"/>
        <end position="17"/>
    </location>
</feature>
<keyword evidence="1" id="KW-0732">Signal</keyword>
<protein>
    <submittedName>
        <fullName evidence="2">Putative secreted peptide</fullName>
    </submittedName>
</protein>
<evidence type="ECO:0000256" key="1">
    <source>
        <dbReference type="SAM" id="SignalP"/>
    </source>
</evidence>
<name>A0A2M3ZTE4_9DIPT</name>